<comment type="caution">
    <text evidence="1">The sequence shown here is derived from an EMBL/GenBank/DDBJ whole genome shotgun (WGS) entry which is preliminary data.</text>
</comment>
<sequence>MPIDNLKLKKTLKLIGVELTGTVAWNLHSKTCIAKYSCKDRILRGKLFFNLRDRAIEYRQVAGGHAMEKQQPGCVL</sequence>
<keyword evidence="2" id="KW-1185">Reference proteome</keyword>
<accession>A0A6A0A0N6</accession>
<evidence type="ECO:0000313" key="2">
    <source>
        <dbReference type="Proteomes" id="UP000485058"/>
    </source>
</evidence>
<feature type="non-terminal residue" evidence="1">
    <location>
        <position position="1"/>
    </location>
</feature>
<name>A0A6A0A0N6_HAELA</name>
<gene>
    <name evidence="1" type="ORF">HaLaN_23907</name>
</gene>
<dbReference type="EMBL" id="BLLF01002941">
    <property type="protein sequence ID" value="GFH25869.1"/>
    <property type="molecule type" value="Genomic_DNA"/>
</dbReference>
<proteinExistence type="predicted"/>
<dbReference type="AlphaFoldDB" id="A0A6A0A0N6"/>
<organism evidence="1 2">
    <name type="scientific">Haematococcus lacustris</name>
    <name type="common">Green alga</name>
    <name type="synonym">Haematococcus pluvialis</name>
    <dbReference type="NCBI Taxonomy" id="44745"/>
    <lineage>
        <taxon>Eukaryota</taxon>
        <taxon>Viridiplantae</taxon>
        <taxon>Chlorophyta</taxon>
        <taxon>core chlorophytes</taxon>
        <taxon>Chlorophyceae</taxon>
        <taxon>CS clade</taxon>
        <taxon>Chlamydomonadales</taxon>
        <taxon>Haematococcaceae</taxon>
        <taxon>Haematococcus</taxon>
    </lineage>
</organism>
<reference evidence="1 2" key="1">
    <citation type="submission" date="2020-02" db="EMBL/GenBank/DDBJ databases">
        <title>Draft genome sequence of Haematococcus lacustris strain NIES-144.</title>
        <authorList>
            <person name="Morimoto D."/>
            <person name="Nakagawa S."/>
            <person name="Yoshida T."/>
            <person name="Sawayama S."/>
        </authorList>
    </citation>
    <scope>NUCLEOTIDE SEQUENCE [LARGE SCALE GENOMIC DNA]</scope>
    <source>
        <strain evidence="1 2">NIES-144</strain>
    </source>
</reference>
<protein>
    <submittedName>
        <fullName evidence="1">Uncharacterized protein</fullName>
    </submittedName>
</protein>
<evidence type="ECO:0000313" key="1">
    <source>
        <dbReference type="EMBL" id="GFH25869.1"/>
    </source>
</evidence>
<dbReference type="Proteomes" id="UP000485058">
    <property type="component" value="Unassembled WGS sequence"/>
</dbReference>